<evidence type="ECO:0000313" key="3">
    <source>
        <dbReference type="Proteomes" id="UP000186385"/>
    </source>
</evidence>
<keyword evidence="1" id="KW-0472">Membrane</keyword>
<evidence type="ECO:0000256" key="1">
    <source>
        <dbReference type="SAM" id="Phobius"/>
    </source>
</evidence>
<dbReference type="AlphaFoldDB" id="A0A1N6V917"/>
<gene>
    <name evidence="2" type="ORF">SAMN05443094_103490</name>
</gene>
<feature type="transmembrane region" description="Helical" evidence="1">
    <location>
        <begin position="7"/>
        <end position="23"/>
    </location>
</feature>
<feature type="transmembrane region" description="Helical" evidence="1">
    <location>
        <begin position="29"/>
        <end position="50"/>
    </location>
</feature>
<keyword evidence="1" id="KW-1133">Transmembrane helix</keyword>
<accession>A0A1N6V917</accession>
<reference evidence="2 3" key="1">
    <citation type="submission" date="2017-01" db="EMBL/GenBank/DDBJ databases">
        <authorList>
            <person name="Mah S.A."/>
            <person name="Swanson W.J."/>
            <person name="Moy G.W."/>
            <person name="Vacquier V.D."/>
        </authorList>
    </citation>
    <scope>NUCLEOTIDE SEQUENCE [LARGE SCALE GENOMIC DNA]</scope>
    <source>
        <strain evidence="2 3">NIO-1016</strain>
    </source>
</reference>
<dbReference type="EMBL" id="FTLX01000003">
    <property type="protein sequence ID" value="SIQ74332.1"/>
    <property type="molecule type" value="Genomic_DNA"/>
</dbReference>
<protein>
    <submittedName>
        <fullName evidence="2">Uncharacterized protein</fullName>
    </submittedName>
</protein>
<proteinExistence type="predicted"/>
<organism evidence="2 3">
    <name type="scientific">Domibacillus enclensis</name>
    <dbReference type="NCBI Taxonomy" id="1017273"/>
    <lineage>
        <taxon>Bacteria</taxon>
        <taxon>Bacillati</taxon>
        <taxon>Bacillota</taxon>
        <taxon>Bacilli</taxon>
        <taxon>Bacillales</taxon>
        <taxon>Bacillaceae</taxon>
        <taxon>Domibacillus</taxon>
    </lineage>
</organism>
<sequence>MKKADRLFFTIAMIISILLFVFLEGKVGNIYLVLIIIAASFGLGLIRRFLFKS</sequence>
<dbReference type="Proteomes" id="UP000186385">
    <property type="component" value="Unassembled WGS sequence"/>
</dbReference>
<keyword evidence="1" id="KW-0812">Transmembrane</keyword>
<name>A0A1N6V917_9BACI</name>
<evidence type="ECO:0000313" key="2">
    <source>
        <dbReference type="EMBL" id="SIQ74332.1"/>
    </source>
</evidence>